<dbReference type="RefSeq" id="WP_181813626.1">
    <property type="nucleotide sequence ID" value="NZ_QQZY01000006.1"/>
</dbReference>
<keyword evidence="3" id="KW-1185">Reference proteome</keyword>
<comment type="caution">
    <text evidence="2">The sequence shown here is derived from an EMBL/GenBank/DDBJ whole genome shotgun (WGS) entry which is preliminary data.</text>
</comment>
<dbReference type="PANTHER" id="PTHR43155">
    <property type="entry name" value="CYCLIC DI-GMP PHOSPHODIESTERASE PA4108-RELATED"/>
    <property type="match status" value="1"/>
</dbReference>
<evidence type="ECO:0000313" key="2">
    <source>
        <dbReference type="EMBL" id="RDI73775.1"/>
    </source>
</evidence>
<dbReference type="SUPFAM" id="SSF109604">
    <property type="entry name" value="HD-domain/PDEase-like"/>
    <property type="match status" value="1"/>
</dbReference>
<dbReference type="Gene3D" id="1.10.3210.10">
    <property type="entry name" value="Hypothetical protein af1432"/>
    <property type="match status" value="1"/>
</dbReference>
<dbReference type="Pfam" id="PF13487">
    <property type="entry name" value="HD_5"/>
    <property type="match status" value="1"/>
</dbReference>
<dbReference type="AlphaFoldDB" id="A0A7M2YUU0"/>
<dbReference type="SMART" id="SM00471">
    <property type="entry name" value="HDc"/>
    <property type="match status" value="1"/>
</dbReference>
<evidence type="ECO:0000313" key="3">
    <source>
        <dbReference type="Proteomes" id="UP000254134"/>
    </source>
</evidence>
<name>A0A7M2YUU0_9ACTN</name>
<evidence type="ECO:0000259" key="1">
    <source>
        <dbReference type="PROSITE" id="PS51832"/>
    </source>
</evidence>
<dbReference type="PANTHER" id="PTHR43155:SF2">
    <property type="entry name" value="CYCLIC DI-GMP PHOSPHODIESTERASE PA4108"/>
    <property type="match status" value="1"/>
</dbReference>
<feature type="domain" description="HD-GYP" evidence="1">
    <location>
        <begin position="1"/>
        <end position="191"/>
    </location>
</feature>
<dbReference type="CDD" id="cd00077">
    <property type="entry name" value="HDc"/>
    <property type="match status" value="1"/>
</dbReference>
<dbReference type="PROSITE" id="PS51832">
    <property type="entry name" value="HD_GYP"/>
    <property type="match status" value="1"/>
</dbReference>
<dbReference type="InterPro" id="IPR003607">
    <property type="entry name" value="HD/PDEase_dom"/>
</dbReference>
<reference evidence="2 3" key="1">
    <citation type="submission" date="2018-07" db="EMBL/GenBank/DDBJ databases">
        <title>High-quality-draft genome sequence of Gaiella occulta.</title>
        <authorList>
            <person name="Severino R."/>
            <person name="Froufe H.J.C."/>
            <person name="Rainey F.A."/>
            <person name="Barroso C."/>
            <person name="Albuquerque L."/>
            <person name="Lobo-Da-Cunha A."/>
            <person name="Da Costa M.S."/>
            <person name="Egas C."/>
        </authorList>
    </citation>
    <scope>NUCLEOTIDE SEQUENCE [LARGE SCALE GENOMIC DNA]</scope>
    <source>
        <strain evidence="2 3">F2-233</strain>
    </source>
</reference>
<gene>
    <name evidence="2" type="ORF">Gocc_2339</name>
</gene>
<protein>
    <submittedName>
        <fullName evidence="2">HD domain-containing protein</fullName>
    </submittedName>
</protein>
<dbReference type="Proteomes" id="UP000254134">
    <property type="component" value="Unassembled WGS sequence"/>
</dbReference>
<sequence>MTRLDAYTAAMCVCDPSLEGHAARVGNHASAIARRLGWEGGRLGELRLGAVLHDVGKVSIRPEVLAKPGRLDDGEIAEIRAHPVEGAWLIAGVSSLAPALPYVLFHHERWDGTGYPTRRAGHDIPLEGRVLAVADAFDAMTSSRPYRDAQAVEWAVGEVERCAGSQFDPEVARAFVSAYGAGEIAVDGAVALAV</sequence>
<reference evidence="3" key="2">
    <citation type="journal article" date="2019" name="MicrobiologyOpen">
        <title>High-quality draft genome sequence of Gaiella occulta isolated from a 150 meter deep mineral water borehole and comparison with the genome sequences of other deep-branching lineages of the phylum Actinobacteria.</title>
        <authorList>
            <person name="Severino R."/>
            <person name="Froufe H.J.C."/>
            <person name="Barroso C."/>
            <person name="Albuquerque L."/>
            <person name="Lobo-da-Cunha A."/>
            <person name="da Costa M.S."/>
            <person name="Egas C."/>
        </authorList>
    </citation>
    <scope>NUCLEOTIDE SEQUENCE [LARGE SCALE GENOMIC DNA]</scope>
    <source>
        <strain evidence="3">F2-233</strain>
    </source>
</reference>
<organism evidence="2 3">
    <name type="scientific">Gaiella occulta</name>
    <dbReference type="NCBI Taxonomy" id="1002870"/>
    <lineage>
        <taxon>Bacteria</taxon>
        <taxon>Bacillati</taxon>
        <taxon>Actinomycetota</taxon>
        <taxon>Thermoleophilia</taxon>
        <taxon>Gaiellales</taxon>
        <taxon>Gaiellaceae</taxon>
        <taxon>Gaiella</taxon>
    </lineage>
</organism>
<proteinExistence type="predicted"/>
<dbReference type="EMBL" id="QQZY01000006">
    <property type="protein sequence ID" value="RDI73775.1"/>
    <property type="molecule type" value="Genomic_DNA"/>
</dbReference>
<dbReference type="InterPro" id="IPR037522">
    <property type="entry name" value="HD_GYP_dom"/>
</dbReference>
<accession>A0A7M2YUU0</accession>